<name>A0ABR1I5T8_9HYPO</name>
<dbReference type="EMBL" id="JAZAVK010000036">
    <property type="protein sequence ID" value="KAK7428876.1"/>
    <property type="molecule type" value="Genomic_DNA"/>
</dbReference>
<comment type="caution">
    <text evidence="3">The sequence shown here is derived from an EMBL/GenBank/DDBJ whole genome shotgun (WGS) entry which is preliminary data.</text>
</comment>
<keyword evidence="2" id="KW-0812">Transmembrane</keyword>
<accession>A0ABR1I5T8</accession>
<evidence type="ECO:0000313" key="3">
    <source>
        <dbReference type="EMBL" id="KAK7428876.1"/>
    </source>
</evidence>
<gene>
    <name evidence="3" type="ORF">QQZ08_004646</name>
</gene>
<dbReference type="Proteomes" id="UP001498421">
    <property type="component" value="Unassembled WGS sequence"/>
</dbReference>
<keyword evidence="2" id="KW-0472">Membrane</keyword>
<evidence type="ECO:0000313" key="4">
    <source>
        <dbReference type="Proteomes" id="UP001498421"/>
    </source>
</evidence>
<feature type="transmembrane region" description="Helical" evidence="2">
    <location>
        <begin position="12"/>
        <end position="36"/>
    </location>
</feature>
<evidence type="ECO:0000256" key="1">
    <source>
        <dbReference type="SAM" id="MobiDB-lite"/>
    </source>
</evidence>
<proteinExistence type="predicted"/>
<evidence type="ECO:0000256" key="2">
    <source>
        <dbReference type="SAM" id="Phobius"/>
    </source>
</evidence>
<organism evidence="3 4">
    <name type="scientific">Neonectria magnoliae</name>
    <dbReference type="NCBI Taxonomy" id="2732573"/>
    <lineage>
        <taxon>Eukaryota</taxon>
        <taxon>Fungi</taxon>
        <taxon>Dikarya</taxon>
        <taxon>Ascomycota</taxon>
        <taxon>Pezizomycotina</taxon>
        <taxon>Sordariomycetes</taxon>
        <taxon>Hypocreomycetidae</taxon>
        <taxon>Hypocreales</taxon>
        <taxon>Nectriaceae</taxon>
        <taxon>Neonectria</taxon>
    </lineage>
</organism>
<sequence>MAGDDELSASDIAGIIVGSIPAVIALANAIVAYCTWRYPTSRVGKVGTAISKTISLRGGHGRGGDATGAVEMPRETEPRAGSETLRVGPVGSKKNKMWRLRQDVGWKTSISVAGMGMGEMLKEKGRREVLGMEALPHYP</sequence>
<feature type="region of interest" description="Disordered" evidence="1">
    <location>
        <begin position="57"/>
        <end position="89"/>
    </location>
</feature>
<keyword evidence="2" id="KW-1133">Transmembrane helix</keyword>
<protein>
    <submittedName>
        <fullName evidence="3">Uncharacterized protein</fullName>
    </submittedName>
</protein>
<keyword evidence="4" id="KW-1185">Reference proteome</keyword>
<reference evidence="3 4" key="1">
    <citation type="journal article" date="2025" name="Microbiol. Resour. Announc.">
        <title>Draft genome sequences for Neonectria magnoliae and Neonectria punicea, canker pathogens of Liriodendron tulipifera and Acer saccharum in West Virginia.</title>
        <authorList>
            <person name="Petronek H.M."/>
            <person name="Kasson M.T."/>
            <person name="Metheny A.M."/>
            <person name="Stauder C.M."/>
            <person name="Lovett B."/>
            <person name="Lynch S.C."/>
            <person name="Garnas J.R."/>
            <person name="Kasson L.R."/>
            <person name="Stajich J.E."/>
        </authorList>
    </citation>
    <scope>NUCLEOTIDE SEQUENCE [LARGE SCALE GENOMIC DNA]</scope>
    <source>
        <strain evidence="3 4">NRRL 64651</strain>
    </source>
</reference>